<evidence type="ECO:0000313" key="2">
    <source>
        <dbReference type="Proteomes" id="UP001165063"/>
    </source>
</evidence>
<dbReference type="AlphaFoldDB" id="A0A9W6Z3X8"/>
<gene>
    <name evidence="1" type="ORF">Amon01_000698800</name>
</gene>
<accession>A0A9W6Z3X8</accession>
<protein>
    <submittedName>
        <fullName evidence="1">Unnamed protein product</fullName>
    </submittedName>
</protein>
<dbReference type="Proteomes" id="UP001165063">
    <property type="component" value="Unassembled WGS sequence"/>
</dbReference>
<comment type="caution">
    <text evidence="1">The sequence shown here is derived from an EMBL/GenBank/DDBJ whole genome shotgun (WGS) entry which is preliminary data.</text>
</comment>
<proteinExistence type="predicted"/>
<sequence length="94" mass="10691">MAKVKTQTAKIPSETPFKTNKYYADQVSLIDQPLLKSITVATISQIKQCNYFRAVGHAVTESPDSMPCSKCKQKGHHHLRVLQKQIHPTFPRRD</sequence>
<keyword evidence="2" id="KW-1185">Reference proteome</keyword>
<dbReference type="EMBL" id="BSXU01004797">
    <property type="protein sequence ID" value="GMG47727.1"/>
    <property type="molecule type" value="Genomic_DNA"/>
</dbReference>
<organism evidence="1 2">
    <name type="scientific">Ambrosiozyma monospora</name>
    <name type="common">Yeast</name>
    <name type="synonym">Endomycopsis monosporus</name>
    <dbReference type="NCBI Taxonomy" id="43982"/>
    <lineage>
        <taxon>Eukaryota</taxon>
        <taxon>Fungi</taxon>
        <taxon>Dikarya</taxon>
        <taxon>Ascomycota</taxon>
        <taxon>Saccharomycotina</taxon>
        <taxon>Pichiomycetes</taxon>
        <taxon>Pichiales</taxon>
        <taxon>Pichiaceae</taxon>
        <taxon>Ambrosiozyma</taxon>
    </lineage>
</organism>
<name>A0A9W6Z3X8_AMBMO</name>
<evidence type="ECO:0000313" key="1">
    <source>
        <dbReference type="EMBL" id="GMG47727.1"/>
    </source>
</evidence>
<reference evidence="1" key="1">
    <citation type="submission" date="2023-04" db="EMBL/GenBank/DDBJ databases">
        <title>Ambrosiozyma monospora NBRC 1965.</title>
        <authorList>
            <person name="Ichikawa N."/>
            <person name="Sato H."/>
            <person name="Tonouchi N."/>
        </authorList>
    </citation>
    <scope>NUCLEOTIDE SEQUENCE</scope>
    <source>
        <strain evidence="1">NBRC 1965</strain>
    </source>
</reference>